<evidence type="ECO:0000313" key="1">
    <source>
        <dbReference type="EMBL" id="KAH3863329.1"/>
    </source>
</evidence>
<keyword evidence="2" id="KW-1185">Reference proteome</keyword>
<protein>
    <submittedName>
        <fullName evidence="1">Uncharacterized protein</fullName>
    </submittedName>
</protein>
<gene>
    <name evidence="1" type="ORF">DPMN_026314</name>
</gene>
<comment type="caution">
    <text evidence="1">The sequence shown here is derived from an EMBL/GenBank/DDBJ whole genome shotgun (WGS) entry which is preliminary data.</text>
</comment>
<dbReference type="Proteomes" id="UP000828390">
    <property type="component" value="Unassembled WGS sequence"/>
</dbReference>
<evidence type="ECO:0000313" key="2">
    <source>
        <dbReference type="Proteomes" id="UP000828390"/>
    </source>
</evidence>
<reference evidence="1" key="2">
    <citation type="submission" date="2020-11" db="EMBL/GenBank/DDBJ databases">
        <authorList>
            <person name="McCartney M.A."/>
            <person name="Auch B."/>
            <person name="Kono T."/>
            <person name="Mallez S."/>
            <person name="Becker A."/>
            <person name="Gohl D.M."/>
            <person name="Silverstein K.A.T."/>
            <person name="Koren S."/>
            <person name="Bechman K.B."/>
            <person name="Herman A."/>
            <person name="Abrahante J.E."/>
            <person name="Garbe J."/>
        </authorList>
    </citation>
    <scope>NUCLEOTIDE SEQUENCE</scope>
    <source>
        <strain evidence="1">Duluth1</strain>
        <tissue evidence="1">Whole animal</tissue>
    </source>
</reference>
<accession>A0A9D4LT71</accession>
<sequence>MIDDLLQVLLKELPAESTRTTQFTEAGLLLSAVLTRGFLSNRSPVEVTETLEKTPPFIIMPSAAEALKEDERLIVAA</sequence>
<proteinExistence type="predicted"/>
<reference evidence="1" key="1">
    <citation type="journal article" date="2019" name="bioRxiv">
        <title>The Genome of the Zebra Mussel, Dreissena polymorpha: A Resource for Invasive Species Research.</title>
        <authorList>
            <person name="McCartney M.A."/>
            <person name="Auch B."/>
            <person name="Kono T."/>
            <person name="Mallez S."/>
            <person name="Zhang Y."/>
            <person name="Obille A."/>
            <person name="Becker A."/>
            <person name="Abrahante J.E."/>
            <person name="Garbe J."/>
            <person name="Badalamenti J.P."/>
            <person name="Herman A."/>
            <person name="Mangelson H."/>
            <person name="Liachko I."/>
            <person name="Sullivan S."/>
            <person name="Sone E.D."/>
            <person name="Koren S."/>
            <person name="Silverstein K.A.T."/>
            <person name="Beckman K.B."/>
            <person name="Gohl D.M."/>
        </authorList>
    </citation>
    <scope>NUCLEOTIDE SEQUENCE</scope>
    <source>
        <strain evidence="1">Duluth1</strain>
        <tissue evidence="1">Whole animal</tissue>
    </source>
</reference>
<dbReference type="AlphaFoldDB" id="A0A9D4LT71"/>
<name>A0A9D4LT71_DREPO</name>
<dbReference type="EMBL" id="JAIWYP010000002">
    <property type="protein sequence ID" value="KAH3863329.1"/>
    <property type="molecule type" value="Genomic_DNA"/>
</dbReference>
<organism evidence="1 2">
    <name type="scientific">Dreissena polymorpha</name>
    <name type="common">Zebra mussel</name>
    <name type="synonym">Mytilus polymorpha</name>
    <dbReference type="NCBI Taxonomy" id="45954"/>
    <lineage>
        <taxon>Eukaryota</taxon>
        <taxon>Metazoa</taxon>
        <taxon>Spiralia</taxon>
        <taxon>Lophotrochozoa</taxon>
        <taxon>Mollusca</taxon>
        <taxon>Bivalvia</taxon>
        <taxon>Autobranchia</taxon>
        <taxon>Heteroconchia</taxon>
        <taxon>Euheterodonta</taxon>
        <taxon>Imparidentia</taxon>
        <taxon>Neoheterodontei</taxon>
        <taxon>Myida</taxon>
        <taxon>Dreissenoidea</taxon>
        <taxon>Dreissenidae</taxon>
        <taxon>Dreissena</taxon>
    </lineage>
</organism>